<reference evidence="1 2" key="1">
    <citation type="submission" date="2019-03" db="EMBL/GenBank/DDBJ databases">
        <authorList>
            <person name="Liu G."/>
        </authorList>
    </citation>
    <scope>NUCLEOTIDE SEQUENCE [LARGE SCALE GENOMIC DNA]</scope>
    <source>
        <strain evidence="1 2">DSM 19099</strain>
    </source>
</reference>
<dbReference type="InterPro" id="IPR011051">
    <property type="entry name" value="RmlC_Cupin_sf"/>
</dbReference>
<sequence>MNIFKLTGKHITHYHSNVHSFPLALTRDAAHIQLMTLQKGNKIGLHRATTPQRLYCVSGLLEVRNESSIELVKPYHCVQWEQGELHETIALEDAQLIVIETNSFH</sequence>
<name>A0A4Y7WR86_9BACI</name>
<evidence type="ECO:0000313" key="2">
    <source>
        <dbReference type="Proteomes" id="UP000298210"/>
    </source>
</evidence>
<proteinExistence type="predicted"/>
<dbReference type="Proteomes" id="UP000298210">
    <property type="component" value="Unassembled WGS sequence"/>
</dbReference>
<dbReference type="InterPro" id="IPR014710">
    <property type="entry name" value="RmlC-like_jellyroll"/>
</dbReference>
<evidence type="ECO:0000313" key="1">
    <source>
        <dbReference type="EMBL" id="TES51093.1"/>
    </source>
</evidence>
<dbReference type="RefSeq" id="WP_055736240.1">
    <property type="nucleotide sequence ID" value="NZ_LDIM01000012.1"/>
</dbReference>
<accession>A0A4Y7WR86</accession>
<protein>
    <recommendedName>
        <fullName evidence="3">Cupin</fullName>
    </recommendedName>
</protein>
<dbReference type="Gene3D" id="2.60.120.10">
    <property type="entry name" value="Jelly Rolls"/>
    <property type="match status" value="1"/>
</dbReference>
<gene>
    <name evidence="1" type="ORF">E2L03_04000</name>
</gene>
<comment type="caution">
    <text evidence="1">The sequence shown here is derived from an EMBL/GenBank/DDBJ whole genome shotgun (WGS) entry which is preliminary data.</text>
</comment>
<dbReference type="SUPFAM" id="SSF51182">
    <property type="entry name" value="RmlC-like cupins"/>
    <property type="match status" value="1"/>
</dbReference>
<evidence type="ECO:0008006" key="3">
    <source>
        <dbReference type="Google" id="ProtNLM"/>
    </source>
</evidence>
<organism evidence="1 2">
    <name type="scientific">Shouchella lehensis</name>
    <dbReference type="NCBI Taxonomy" id="300825"/>
    <lineage>
        <taxon>Bacteria</taxon>
        <taxon>Bacillati</taxon>
        <taxon>Bacillota</taxon>
        <taxon>Bacilli</taxon>
        <taxon>Bacillales</taxon>
        <taxon>Bacillaceae</taxon>
        <taxon>Shouchella</taxon>
    </lineage>
</organism>
<dbReference type="AlphaFoldDB" id="A0A4Y7WR86"/>
<dbReference type="EMBL" id="SNUX01000001">
    <property type="protein sequence ID" value="TES51093.1"/>
    <property type="molecule type" value="Genomic_DNA"/>
</dbReference>